<reference evidence="3 4" key="1">
    <citation type="journal article" date="2022" name="bioRxiv">
        <title>Genomics of Preaxostyla Flagellates Illuminates Evolutionary Transitions and the Path Towards Mitochondrial Loss.</title>
        <authorList>
            <person name="Novak L.V.F."/>
            <person name="Treitli S.C."/>
            <person name="Pyrih J."/>
            <person name="Halakuc P."/>
            <person name="Pipaliya S.V."/>
            <person name="Vacek V."/>
            <person name="Brzon O."/>
            <person name="Soukal P."/>
            <person name="Eme L."/>
            <person name="Dacks J.B."/>
            <person name="Karnkowska A."/>
            <person name="Elias M."/>
            <person name="Hampl V."/>
        </authorList>
    </citation>
    <scope>NUCLEOTIDE SEQUENCE [LARGE SCALE GENOMIC DNA]</scope>
    <source>
        <strain evidence="3">NAU3</strain>
        <tissue evidence="3">Gut</tissue>
    </source>
</reference>
<keyword evidence="2" id="KW-0812">Transmembrane</keyword>
<keyword evidence="2" id="KW-1133">Transmembrane helix</keyword>
<keyword evidence="4" id="KW-1185">Reference proteome</keyword>
<feature type="transmembrane region" description="Helical" evidence="2">
    <location>
        <begin position="47"/>
        <end position="67"/>
    </location>
</feature>
<comment type="caution">
    <text evidence="3">The sequence shown here is derived from an EMBL/GenBank/DDBJ whole genome shotgun (WGS) entry which is preliminary data.</text>
</comment>
<accession>A0ABQ9XDD4</accession>
<evidence type="ECO:0000256" key="1">
    <source>
        <dbReference type="SAM" id="MobiDB-lite"/>
    </source>
</evidence>
<evidence type="ECO:0000256" key="2">
    <source>
        <dbReference type="SAM" id="Phobius"/>
    </source>
</evidence>
<dbReference type="Proteomes" id="UP001281761">
    <property type="component" value="Unassembled WGS sequence"/>
</dbReference>
<name>A0ABQ9XDD4_9EUKA</name>
<sequence>MYSDQQQRFTIRGKGHCLMPFVILTIGILLLVGIIFVNVFVLVFGTYYFMMFVPFAMILYGLVESILTGQNAIITIDTVEATLTMTVQDVGLRRCFGCCCRSRMYGTHTHRFCDILQISNTMSCGKAALQITFVDGTRFNSVARFNPAEAQRVGQIVNEYIIRSTDNRQLGYNYNAQPVLYASPPTVLPAQPYGQQVNPYQSLPQVYNPPVQPTIQQSPQASIQSGNTEFKV</sequence>
<feature type="compositionally biased region" description="Polar residues" evidence="1">
    <location>
        <begin position="213"/>
        <end position="232"/>
    </location>
</feature>
<evidence type="ECO:0000313" key="3">
    <source>
        <dbReference type="EMBL" id="KAK2949230.1"/>
    </source>
</evidence>
<protein>
    <submittedName>
        <fullName evidence="3">Uncharacterized protein</fullName>
    </submittedName>
</protein>
<gene>
    <name evidence="3" type="ORF">BLNAU_15833</name>
</gene>
<proteinExistence type="predicted"/>
<feature type="region of interest" description="Disordered" evidence="1">
    <location>
        <begin position="212"/>
        <end position="232"/>
    </location>
</feature>
<dbReference type="EMBL" id="JARBJD010000160">
    <property type="protein sequence ID" value="KAK2949230.1"/>
    <property type="molecule type" value="Genomic_DNA"/>
</dbReference>
<keyword evidence="2" id="KW-0472">Membrane</keyword>
<organism evidence="3 4">
    <name type="scientific">Blattamonas nauphoetae</name>
    <dbReference type="NCBI Taxonomy" id="2049346"/>
    <lineage>
        <taxon>Eukaryota</taxon>
        <taxon>Metamonada</taxon>
        <taxon>Preaxostyla</taxon>
        <taxon>Oxymonadida</taxon>
        <taxon>Blattamonas</taxon>
    </lineage>
</organism>
<feature type="transmembrane region" description="Helical" evidence="2">
    <location>
        <begin position="21"/>
        <end position="41"/>
    </location>
</feature>
<evidence type="ECO:0000313" key="4">
    <source>
        <dbReference type="Proteomes" id="UP001281761"/>
    </source>
</evidence>